<evidence type="ECO:0000313" key="2">
    <source>
        <dbReference type="EMBL" id="GGB18939.1"/>
    </source>
</evidence>
<gene>
    <name evidence="2" type="ORF">GCM10011492_06010</name>
</gene>
<name>A0A916WQ31_9MICO</name>
<feature type="domain" description="Hemerythrin-like" evidence="1">
    <location>
        <begin position="14"/>
        <end position="131"/>
    </location>
</feature>
<dbReference type="AlphaFoldDB" id="A0A916WQ31"/>
<dbReference type="PANTHER" id="PTHR38048:SF2">
    <property type="entry name" value="HEMERYTHRIN-LIKE DOMAIN-CONTAINING PROTEIN"/>
    <property type="match status" value="1"/>
</dbReference>
<protein>
    <recommendedName>
        <fullName evidence="1">Hemerythrin-like domain-containing protein</fullName>
    </recommendedName>
</protein>
<reference evidence="2" key="1">
    <citation type="journal article" date="2014" name="Int. J. Syst. Evol. Microbiol.">
        <title>Complete genome sequence of Corynebacterium casei LMG S-19264T (=DSM 44701T), isolated from a smear-ripened cheese.</title>
        <authorList>
            <consortium name="US DOE Joint Genome Institute (JGI-PGF)"/>
            <person name="Walter F."/>
            <person name="Albersmeier A."/>
            <person name="Kalinowski J."/>
            <person name="Ruckert C."/>
        </authorList>
    </citation>
    <scope>NUCLEOTIDE SEQUENCE</scope>
    <source>
        <strain evidence="2">CGMCC 1.15085</strain>
    </source>
</reference>
<dbReference type="Gene3D" id="1.20.120.520">
    <property type="entry name" value="nmb1532 protein domain like"/>
    <property type="match status" value="1"/>
</dbReference>
<proteinExistence type="predicted"/>
<dbReference type="InterPro" id="IPR053206">
    <property type="entry name" value="Dimeric_xanthone_biosynth"/>
</dbReference>
<evidence type="ECO:0000313" key="3">
    <source>
        <dbReference type="Proteomes" id="UP000636793"/>
    </source>
</evidence>
<dbReference type="Proteomes" id="UP000636793">
    <property type="component" value="Unassembled WGS sequence"/>
</dbReference>
<keyword evidence="3" id="KW-1185">Reference proteome</keyword>
<dbReference type="RefSeq" id="WP_188835453.1">
    <property type="nucleotide sequence ID" value="NZ_BMHI01000001.1"/>
</dbReference>
<sequence>MTDRETTRLIAWAHEMRRTHAALRKALQVARETGDQHRDLLLHCRGFCTALDRHHRGEEVTLFPALEAAHPELAPVLRRLVEDHALIAKLLESLEIALDDAATGDELGSHLDGIGAIMESHFRYEERQLLDILTTLELQADVADVFGPL</sequence>
<comment type="caution">
    <text evidence="2">The sequence shown here is derived from an EMBL/GenBank/DDBJ whole genome shotgun (WGS) entry which is preliminary data.</text>
</comment>
<accession>A0A916WQ31</accession>
<reference evidence="2" key="2">
    <citation type="submission" date="2020-09" db="EMBL/GenBank/DDBJ databases">
        <authorList>
            <person name="Sun Q."/>
            <person name="Zhou Y."/>
        </authorList>
    </citation>
    <scope>NUCLEOTIDE SEQUENCE</scope>
    <source>
        <strain evidence="2">CGMCC 1.15085</strain>
    </source>
</reference>
<dbReference type="Pfam" id="PF01814">
    <property type="entry name" value="Hemerythrin"/>
    <property type="match status" value="1"/>
</dbReference>
<organism evidence="2 3">
    <name type="scientific">Flexivirga endophytica</name>
    <dbReference type="NCBI Taxonomy" id="1849103"/>
    <lineage>
        <taxon>Bacteria</taxon>
        <taxon>Bacillati</taxon>
        <taxon>Actinomycetota</taxon>
        <taxon>Actinomycetes</taxon>
        <taxon>Micrococcales</taxon>
        <taxon>Dermacoccaceae</taxon>
        <taxon>Flexivirga</taxon>
    </lineage>
</organism>
<evidence type="ECO:0000259" key="1">
    <source>
        <dbReference type="Pfam" id="PF01814"/>
    </source>
</evidence>
<dbReference type="PANTHER" id="PTHR38048">
    <property type="entry name" value="EXPRESSED PROTEIN"/>
    <property type="match status" value="1"/>
</dbReference>
<dbReference type="InterPro" id="IPR012312">
    <property type="entry name" value="Hemerythrin-like"/>
</dbReference>
<dbReference type="EMBL" id="BMHI01000001">
    <property type="protein sequence ID" value="GGB18939.1"/>
    <property type="molecule type" value="Genomic_DNA"/>
</dbReference>